<reference evidence="1" key="1">
    <citation type="submission" date="2019-04" db="EMBL/GenBank/DDBJ databases">
        <authorList>
            <person name="Alioto T."/>
            <person name="Alioto T."/>
        </authorList>
    </citation>
    <scope>NUCLEOTIDE SEQUENCE [LARGE SCALE GENOMIC DNA]</scope>
</reference>
<keyword evidence="2" id="KW-1185">Reference proteome</keyword>
<name>A0A5E4BQ40_MARMO</name>
<gene>
    <name evidence="1" type="ORF">MONAX_5E046392</name>
</gene>
<dbReference type="Proteomes" id="UP000335636">
    <property type="component" value="Unassembled WGS sequence"/>
</dbReference>
<sequence length="66" mass="7108">MGLLGMLQAVCLPEISSVICEEDVYQITISTTRSQEELNKIISGQEPSAGLAVVLKECEFYASSSP</sequence>
<organism evidence="1 2">
    <name type="scientific">Marmota monax</name>
    <name type="common">Woodchuck</name>
    <dbReference type="NCBI Taxonomy" id="9995"/>
    <lineage>
        <taxon>Eukaryota</taxon>
        <taxon>Metazoa</taxon>
        <taxon>Chordata</taxon>
        <taxon>Craniata</taxon>
        <taxon>Vertebrata</taxon>
        <taxon>Euteleostomi</taxon>
        <taxon>Mammalia</taxon>
        <taxon>Eutheria</taxon>
        <taxon>Euarchontoglires</taxon>
        <taxon>Glires</taxon>
        <taxon>Rodentia</taxon>
        <taxon>Sciuromorpha</taxon>
        <taxon>Sciuridae</taxon>
        <taxon>Xerinae</taxon>
        <taxon>Marmotini</taxon>
        <taxon>Marmota</taxon>
    </lineage>
</organism>
<evidence type="ECO:0000313" key="2">
    <source>
        <dbReference type="Proteomes" id="UP000335636"/>
    </source>
</evidence>
<proteinExistence type="predicted"/>
<comment type="caution">
    <text evidence="1">The sequence shown here is derived from an EMBL/GenBank/DDBJ whole genome shotgun (WGS) entry which is preliminary data.</text>
</comment>
<dbReference type="AlphaFoldDB" id="A0A5E4BQ40"/>
<protein>
    <submittedName>
        <fullName evidence="1">Uncharacterized protein</fullName>
    </submittedName>
</protein>
<accession>A0A5E4BQ40</accession>
<evidence type="ECO:0000313" key="1">
    <source>
        <dbReference type="EMBL" id="VTJ71677.1"/>
    </source>
</evidence>
<dbReference type="EMBL" id="CABDUW010000577">
    <property type="protein sequence ID" value="VTJ71677.1"/>
    <property type="molecule type" value="Genomic_DNA"/>
</dbReference>